<sequence>MTVINAIAYPKFRPIPRLHRRVVLTEKIHGSNGLIEVTLVDDFNDPHGIGVVVIHNGEHYVVRAGSRNRWLNPDDDNFGFARFVWENAQDLVKLGAGRHYGEWFGKGINSGYGLDEKRFALFNVAKWYDPRDTEINEKFLQTFPKAQPAPASVTVVPVISVIDGKHLNYAVDDALNTLESEGSFIAPGFMDPEGVVVFHDAAGAYFKATLKNDEQPKSKAAAK</sequence>
<protein>
    <submittedName>
        <fullName evidence="2">RNA ligase family protein</fullName>
    </submittedName>
</protein>
<accession>A0AAU3I9M9</accession>
<dbReference type="EMBL" id="CP109546">
    <property type="protein sequence ID" value="WTZ13216.1"/>
    <property type="molecule type" value="Genomic_DNA"/>
</dbReference>
<dbReference type="Pfam" id="PF09414">
    <property type="entry name" value="RNA_ligase"/>
    <property type="match status" value="1"/>
</dbReference>
<keyword evidence="2" id="KW-0436">Ligase</keyword>
<feature type="domain" description="RNA ligase" evidence="1">
    <location>
        <begin position="21"/>
        <end position="184"/>
    </location>
</feature>
<dbReference type="GO" id="GO:0016874">
    <property type="term" value="F:ligase activity"/>
    <property type="evidence" value="ECO:0007669"/>
    <property type="project" value="UniProtKB-KW"/>
</dbReference>
<dbReference type="Gene3D" id="3.30.470.30">
    <property type="entry name" value="DNA ligase/mRNA capping enzyme"/>
    <property type="match status" value="1"/>
</dbReference>
<proteinExistence type="predicted"/>
<reference evidence="2" key="1">
    <citation type="submission" date="2022-10" db="EMBL/GenBank/DDBJ databases">
        <title>The complete genomes of actinobacterial strains from the NBC collection.</title>
        <authorList>
            <person name="Joergensen T.S."/>
            <person name="Alvarez Arevalo M."/>
            <person name="Sterndorff E.B."/>
            <person name="Faurdal D."/>
            <person name="Vuksanovic O."/>
            <person name="Mourched A.-S."/>
            <person name="Charusanti P."/>
            <person name="Shaw S."/>
            <person name="Blin K."/>
            <person name="Weber T."/>
        </authorList>
    </citation>
    <scope>NUCLEOTIDE SEQUENCE</scope>
    <source>
        <strain evidence="2">NBC_01393</strain>
    </source>
</reference>
<dbReference type="InterPro" id="IPR021122">
    <property type="entry name" value="RNA_ligase_dom_REL/Rnl2"/>
</dbReference>
<dbReference type="AlphaFoldDB" id="A0AAU3I9M9"/>
<name>A0AAU3I9M9_9ACTN</name>
<evidence type="ECO:0000313" key="2">
    <source>
        <dbReference type="EMBL" id="WTZ13216.1"/>
    </source>
</evidence>
<dbReference type="SUPFAM" id="SSF56091">
    <property type="entry name" value="DNA ligase/mRNA capping enzyme, catalytic domain"/>
    <property type="match status" value="1"/>
</dbReference>
<organism evidence="2">
    <name type="scientific">Streptomyces sp. NBC_01393</name>
    <dbReference type="NCBI Taxonomy" id="2903851"/>
    <lineage>
        <taxon>Bacteria</taxon>
        <taxon>Bacillati</taxon>
        <taxon>Actinomycetota</taxon>
        <taxon>Actinomycetes</taxon>
        <taxon>Kitasatosporales</taxon>
        <taxon>Streptomycetaceae</taxon>
        <taxon>Streptomyces</taxon>
    </lineage>
</organism>
<gene>
    <name evidence="2" type="ORF">OG699_37790</name>
</gene>
<evidence type="ECO:0000259" key="1">
    <source>
        <dbReference type="Pfam" id="PF09414"/>
    </source>
</evidence>